<proteinExistence type="predicted"/>
<protein>
    <recommendedName>
        <fullName evidence="4">Pentatricopeptide repeat-containing protein</fullName>
    </recommendedName>
</protein>
<evidence type="ECO:0000313" key="2">
    <source>
        <dbReference type="EMBL" id="CAI8596487.1"/>
    </source>
</evidence>
<dbReference type="AlphaFoldDB" id="A0AAV0ZIA9"/>
<gene>
    <name evidence="2" type="ORF">VFH_II037720</name>
</gene>
<dbReference type="Proteomes" id="UP001157006">
    <property type="component" value="Chromosome 2"/>
</dbReference>
<organism evidence="2 3">
    <name type="scientific">Vicia faba</name>
    <name type="common">Broad bean</name>
    <name type="synonym">Faba vulgaris</name>
    <dbReference type="NCBI Taxonomy" id="3906"/>
    <lineage>
        <taxon>Eukaryota</taxon>
        <taxon>Viridiplantae</taxon>
        <taxon>Streptophyta</taxon>
        <taxon>Embryophyta</taxon>
        <taxon>Tracheophyta</taxon>
        <taxon>Spermatophyta</taxon>
        <taxon>Magnoliopsida</taxon>
        <taxon>eudicotyledons</taxon>
        <taxon>Gunneridae</taxon>
        <taxon>Pentapetalae</taxon>
        <taxon>rosids</taxon>
        <taxon>fabids</taxon>
        <taxon>Fabales</taxon>
        <taxon>Fabaceae</taxon>
        <taxon>Papilionoideae</taxon>
        <taxon>50 kb inversion clade</taxon>
        <taxon>NPAAA clade</taxon>
        <taxon>Hologalegina</taxon>
        <taxon>IRL clade</taxon>
        <taxon>Fabeae</taxon>
        <taxon>Vicia</taxon>
    </lineage>
</organism>
<evidence type="ECO:0000256" key="1">
    <source>
        <dbReference type="SAM" id="MobiDB-lite"/>
    </source>
</evidence>
<keyword evidence="3" id="KW-1185">Reference proteome</keyword>
<feature type="compositionally biased region" description="Polar residues" evidence="1">
    <location>
        <begin position="1"/>
        <end position="17"/>
    </location>
</feature>
<evidence type="ECO:0008006" key="4">
    <source>
        <dbReference type="Google" id="ProtNLM"/>
    </source>
</evidence>
<evidence type="ECO:0000313" key="3">
    <source>
        <dbReference type="Proteomes" id="UP001157006"/>
    </source>
</evidence>
<name>A0AAV0ZIA9_VICFA</name>
<accession>A0AAV0ZIA9</accession>
<dbReference type="EMBL" id="OX451737">
    <property type="protein sequence ID" value="CAI8596487.1"/>
    <property type="molecule type" value="Genomic_DNA"/>
</dbReference>
<feature type="compositionally biased region" description="Polar residues" evidence="1">
    <location>
        <begin position="25"/>
        <end position="35"/>
    </location>
</feature>
<reference evidence="2 3" key="1">
    <citation type="submission" date="2023-01" db="EMBL/GenBank/DDBJ databases">
        <authorList>
            <person name="Kreplak J."/>
        </authorList>
    </citation>
    <scope>NUCLEOTIDE SEQUENCE [LARGE SCALE GENOMIC DNA]</scope>
</reference>
<feature type="region of interest" description="Disordered" evidence="1">
    <location>
        <begin position="1"/>
        <end position="46"/>
    </location>
</feature>
<sequence length="105" mass="12423">MTTFSTEFLSHTLNFRNHPNRTSRRSNPNTIVTSSTPGNTNNRRTRIRVNETRPKLDQDYDEALIRSFKSAKYNRALRFLKRMVDRGYKPDAILYHSLHHLPLHL</sequence>